<dbReference type="AlphaFoldDB" id="A0A5B7F251"/>
<dbReference type="Proteomes" id="UP000324222">
    <property type="component" value="Unassembled WGS sequence"/>
</dbReference>
<feature type="compositionally biased region" description="Basic and acidic residues" evidence="1">
    <location>
        <begin position="122"/>
        <end position="131"/>
    </location>
</feature>
<feature type="region of interest" description="Disordered" evidence="1">
    <location>
        <begin position="115"/>
        <end position="160"/>
    </location>
</feature>
<proteinExistence type="predicted"/>
<dbReference type="EMBL" id="VSRR010004754">
    <property type="protein sequence ID" value="MPC40612.1"/>
    <property type="molecule type" value="Genomic_DNA"/>
</dbReference>
<reference evidence="2 3" key="1">
    <citation type="submission" date="2019-05" db="EMBL/GenBank/DDBJ databases">
        <title>Another draft genome of Portunus trituberculatus and its Hox gene families provides insights of decapod evolution.</title>
        <authorList>
            <person name="Jeong J.-H."/>
            <person name="Song I."/>
            <person name="Kim S."/>
            <person name="Choi T."/>
            <person name="Kim D."/>
            <person name="Ryu S."/>
            <person name="Kim W."/>
        </authorList>
    </citation>
    <scope>NUCLEOTIDE SEQUENCE [LARGE SCALE GENOMIC DNA]</scope>
    <source>
        <tissue evidence="2">Muscle</tissue>
    </source>
</reference>
<evidence type="ECO:0000313" key="3">
    <source>
        <dbReference type="Proteomes" id="UP000324222"/>
    </source>
</evidence>
<accession>A0A5B7F251</accession>
<evidence type="ECO:0000256" key="1">
    <source>
        <dbReference type="SAM" id="MobiDB-lite"/>
    </source>
</evidence>
<organism evidence="2 3">
    <name type="scientific">Portunus trituberculatus</name>
    <name type="common">Swimming crab</name>
    <name type="synonym">Neptunus trituberculatus</name>
    <dbReference type="NCBI Taxonomy" id="210409"/>
    <lineage>
        <taxon>Eukaryota</taxon>
        <taxon>Metazoa</taxon>
        <taxon>Ecdysozoa</taxon>
        <taxon>Arthropoda</taxon>
        <taxon>Crustacea</taxon>
        <taxon>Multicrustacea</taxon>
        <taxon>Malacostraca</taxon>
        <taxon>Eumalacostraca</taxon>
        <taxon>Eucarida</taxon>
        <taxon>Decapoda</taxon>
        <taxon>Pleocyemata</taxon>
        <taxon>Brachyura</taxon>
        <taxon>Eubrachyura</taxon>
        <taxon>Portunoidea</taxon>
        <taxon>Portunidae</taxon>
        <taxon>Portuninae</taxon>
        <taxon>Portunus</taxon>
    </lineage>
</organism>
<name>A0A5B7F251_PORTR</name>
<evidence type="ECO:0000313" key="2">
    <source>
        <dbReference type="EMBL" id="MPC40612.1"/>
    </source>
</evidence>
<comment type="caution">
    <text evidence="2">The sequence shown here is derived from an EMBL/GenBank/DDBJ whole genome shotgun (WGS) entry which is preliminary data.</text>
</comment>
<keyword evidence="3" id="KW-1185">Reference proteome</keyword>
<gene>
    <name evidence="2" type="ORF">E2C01_034175</name>
</gene>
<protein>
    <submittedName>
        <fullName evidence="2">Uncharacterized protein</fullName>
    </submittedName>
</protein>
<sequence>MDGRSDSDLIVSNSATSSAHLTSTPRVSRHVVGIQLLNESGIRRALELTVSTIIESEDSDVLGSDTDVRGSTTSNSYCICLPAPVKTDSTCLRLTTRHDAYSTSDGIHKPSYQLRVTTSHARSQDTRRTDDDCTLTGRQHEGDSMPSPSTSTPELTGKRLPTLAPPHQHCYFHLESIPPGC</sequence>